<proteinExistence type="predicted"/>
<dbReference type="EMBL" id="GBRH01262595">
    <property type="protein sequence ID" value="JAD35300.1"/>
    <property type="molecule type" value="Transcribed_RNA"/>
</dbReference>
<name>A0A0A8ZEY2_ARUDO</name>
<sequence length="70" mass="7755">MLPFARSTMCHLQKMAMLILASVRTMGGELMKTRKSRRRLSDGSSVSCLGCILTSPMRSKSMPTHRAVVN</sequence>
<organism evidence="1">
    <name type="scientific">Arundo donax</name>
    <name type="common">Giant reed</name>
    <name type="synonym">Donax arundinaceus</name>
    <dbReference type="NCBI Taxonomy" id="35708"/>
    <lineage>
        <taxon>Eukaryota</taxon>
        <taxon>Viridiplantae</taxon>
        <taxon>Streptophyta</taxon>
        <taxon>Embryophyta</taxon>
        <taxon>Tracheophyta</taxon>
        <taxon>Spermatophyta</taxon>
        <taxon>Magnoliopsida</taxon>
        <taxon>Liliopsida</taxon>
        <taxon>Poales</taxon>
        <taxon>Poaceae</taxon>
        <taxon>PACMAD clade</taxon>
        <taxon>Arundinoideae</taxon>
        <taxon>Arundineae</taxon>
        <taxon>Arundo</taxon>
    </lineage>
</organism>
<reference evidence="1" key="2">
    <citation type="journal article" date="2015" name="Data Brief">
        <title>Shoot transcriptome of the giant reed, Arundo donax.</title>
        <authorList>
            <person name="Barrero R.A."/>
            <person name="Guerrero F.D."/>
            <person name="Moolhuijzen P."/>
            <person name="Goolsby J.A."/>
            <person name="Tidwell J."/>
            <person name="Bellgard S.E."/>
            <person name="Bellgard M.I."/>
        </authorList>
    </citation>
    <scope>NUCLEOTIDE SEQUENCE</scope>
    <source>
        <tissue evidence="1">Shoot tissue taken approximately 20 cm above the soil surface</tissue>
    </source>
</reference>
<accession>A0A0A8ZEY2</accession>
<evidence type="ECO:0000313" key="1">
    <source>
        <dbReference type="EMBL" id="JAD35300.1"/>
    </source>
</evidence>
<dbReference type="AlphaFoldDB" id="A0A0A8ZEY2"/>
<reference evidence="1" key="1">
    <citation type="submission" date="2014-09" db="EMBL/GenBank/DDBJ databases">
        <authorList>
            <person name="Magalhaes I.L.F."/>
            <person name="Oliveira U."/>
            <person name="Santos F.R."/>
            <person name="Vidigal T.H.D.A."/>
            <person name="Brescovit A.D."/>
            <person name="Santos A.J."/>
        </authorList>
    </citation>
    <scope>NUCLEOTIDE SEQUENCE</scope>
    <source>
        <tissue evidence="1">Shoot tissue taken approximately 20 cm above the soil surface</tissue>
    </source>
</reference>
<protein>
    <submittedName>
        <fullName evidence="1">Uncharacterized protein</fullName>
    </submittedName>
</protein>